<dbReference type="OrthoDB" id="7172266at2"/>
<evidence type="ECO:0008006" key="4">
    <source>
        <dbReference type="Google" id="ProtNLM"/>
    </source>
</evidence>
<evidence type="ECO:0000256" key="1">
    <source>
        <dbReference type="SAM" id="Phobius"/>
    </source>
</evidence>
<dbReference type="AlphaFoldDB" id="F4QHJ3"/>
<feature type="transmembrane region" description="Helical" evidence="1">
    <location>
        <begin position="92"/>
        <end position="109"/>
    </location>
</feature>
<keyword evidence="1" id="KW-1133">Transmembrane helix</keyword>
<dbReference type="Proteomes" id="UP000006512">
    <property type="component" value="Unassembled WGS sequence"/>
</dbReference>
<evidence type="ECO:0000313" key="2">
    <source>
        <dbReference type="EMBL" id="EGF92730.1"/>
    </source>
</evidence>
<keyword evidence="1" id="KW-0812">Transmembrane</keyword>
<dbReference type="HOGENOM" id="CLU_1297692_0_0_5"/>
<dbReference type="RefSeq" id="WP_006271911.1">
    <property type="nucleotide sequence ID" value="NZ_GL883077.1"/>
</dbReference>
<reference evidence="3" key="1">
    <citation type="submission" date="2011-03" db="EMBL/GenBank/DDBJ databases">
        <title>Draft genome sequence of Brevundimonas diminuta.</title>
        <authorList>
            <person name="Brown P.J.B."/>
            <person name="Buechlein A."/>
            <person name="Hemmerich C."/>
            <person name="Brun Y.V."/>
        </authorList>
    </citation>
    <scope>NUCLEOTIDE SEQUENCE [LARGE SCALE GENOMIC DNA]</scope>
    <source>
        <strain evidence="3">C19</strain>
    </source>
</reference>
<dbReference type="Pfam" id="PF06532">
    <property type="entry name" value="NrsF"/>
    <property type="match status" value="1"/>
</dbReference>
<keyword evidence="1" id="KW-0472">Membrane</keyword>
<feature type="transmembrane region" description="Helical" evidence="1">
    <location>
        <begin position="63"/>
        <end position="80"/>
    </location>
</feature>
<protein>
    <recommendedName>
        <fullName evidence="4">DUF1109 domain-containing protein</fullName>
    </recommendedName>
</protein>
<accession>F4QHJ3</accession>
<organism evidence="2 3">
    <name type="scientific">Asticcacaulis biprosthecium C19</name>
    <dbReference type="NCBI Taxonomy" id="715226"/>
    <lineage>
        <taxon>Bacteria</taxon>
        <taxon>Pseudomonadati</taxon>
        <taxon>Pseudomonadota</taxon>
        <taxon>Alphaproteobacteria</taxon>
        <taxon>Caulobacterales</taxon>
        <taxon>Caulobacteraceae</taxon>
        <taxon>Asticcacaulis</taxon>
    </lineage>
</organism>
<name>F4QHJ3_9CAUL</name>
<proteinExistence type="predicted"/>
<feature type="transmembrane region" description="Helical" evidence="1">
    <location>
        <begin position="183"/>
        <end position="206"/>
    </location>
</feature>
<sequence>MSDALIDDLAKDLKPVKPMRTWPMWLGAGIGLVLAAAYVIGFYGLRPELDGGTFTFMAIGKPLLFLLTGVSALWAVSGLVRPEGWLKWRHILPIAAMFVLVTGALMLDLGRSGMAGVSDGLNGGVLLCYMTIVCGGIAGLVVLWRLWLRRAATSHPVTLGAMAGLAVGSLMAAAYSLHCNMDAPVYILAVYGVAVAVVTAAAALIGGKLLRW</sequence>
<feature type="transmembrane region" description="Helical" evidence="1">
    <location>
        <begin position="21"/>
        <end position="43"/>
    </location>
</feature>
<gene>
    <name evidence="2" type="ORF">ABI_11670</name>
</gene>
<dbReference type="eggNOG" id="COG4944">
    <property type="taxonomic scope" value="Bacteria"/>
</dbReference>
<dbReference type="InterPro" id="IPR009495">
    <property type="entry name" value="NrsF"/>
</dbReference>
<feature type="transmembrane region" description="Helical" evidence="1">
    <location>
        <begin position="121"/>
        <end position="144"/>
    </location>
</feature>
<dbReference type="EMBL" id="GL883077">
    <property type="protein sequence ID" value="EGF92730.1"/>
    <property type="molecule type" value="Genomic_DNA"/>
</dbReference>
<dbReference type="STRING" id="715226.ABI_11670"/>
<keyword evidence="3" id="KW-1185">Reference proteome</keyword>
<feature type="transmembrane region" description="Helical" evidence="1">
    <location>
        <begin position="156"/>
        <end position="177"/>
    </location>
</feature>
<evidence type="ECO:0000313" key="3">
    <source>
        <dbReference type="Proteomes" id="UP000006512"/>
    </source>
</evidence>